<comment type="caution">
    <text evidence="11">The sequence shown here is derived from an EMBL/GenBank/DDBJ whole genome shotgun (WGS) entry which is preliminary data.</text>
</comment>
<evidence type="ECO:0000313" key="12">
    <source>
        <dbReference type="Proteomes" id="UP000249363"/>
    </source>
</evidence>
<dbReference type="STRING" id="1196081.A0A364KV31"/>
<dbReference type="AlphaFoldDB" id="A0A364KV31"/>
<dbReference type="Gene3D" id="1.10.630.10">
    <property type="entry name" value="Cytochrome P450"/>
    <property type="match status" value="1"/>
</dbReference>
<dbReference type="OrthoDB" id="1470350at2759"/>
<dbReference type="GO" id="GO:0016712">
    <property type="term" value="F:oxidoreductase activity, acting on paired donors, with incorporation or reduction of molecular oxygen, reduced flavin or flavoprotein as one donor, and incorporation of one atom of oxygen"/>
    <property type="evidence" value="ECO:0007669"/>
    <property type="project" value="InterPro"/>
</dbReference>
<evidence type="ECO:0000256" key="8">
    <source>
        <dbReference type="PIRSR" id="PIRSR602402-1"/>
    </source>
</evidence>
<keyword evidence="10" id="KW-0472">Membrane</keyword>
<evidence type="ECO:0000256" key="5">
    <source>
        <dbReference type="ARBA" id="ARBA00023002"/>
    </source>
</evidence>
<evidence type="ECO:0000256" key="3">
    <source>
        <dbReference type="ARBA" id="ARBA00022617"/>
    </source>
</evidence>
<comment type="similarity">
    <text evidence="2 9">Belongs to the cytochrome P450 family.</text>
</comment>
<dbReference type="GeneID" id="63792643"/>
<keyword evidence="4 8" id="KW-0479">Metal-binding</keyword>
<dbReference type="GO" id="GO:0020037">
    <property type="term" value="F:heme binding"/>
    <property type="evidence" value="ECO:0007669"/>
    <property type="project" value="InterPro"/>
</dbReference>
<comment type="cofactor">
    <cofactor evidence="1 8">
        <name>heme</name>
        <dbReference type="ChEBI" id="CHEBI:30413"/>
    </cofactor>
</comment>
<evidence type="ECO:0000256" key="2">
    <source>
        <dbReference type="ARBA" id="ARBA00010617"/>
    </source>
</evidence>
<dbReference type="Pfam" id="PF00067">
    <property type="entry name" value="p450"/>
    <property type="match status" value="1"/>
</dbReference>
<keyword evidence="5 9" id="KW-0560">Oxidoreductase</keyword>
<dbReference type="InterPro" id="IPR017972">
    <property type="entry name" value="Cyt_P450_CS"/>
</dbReference>
<reference evidence="11 12" key="1">
    <citation type="journal article" date="2017" name="Biotechnol. Biofuels">
        <title>Differential beta-glucosidase expression as a function of carbon source availability in Talaromyces amestolkiae: a genomic and proteomic approach.</title>
        <authorList>
            <person name="de Eugenio L.I."/>
            <person name="Mendez-Liter J.A."/>
            <person name="Nieto-Dominguez M."/>
            <person name="Alonso L."/>
            <person name="Gil-Munoz J."/>
            <person name="Barriuso J."/>
            <person name="Prieto A."/>
            <person name="Martinez M.J."/>
        </authorList>
    </citation>
    <scope>NUCLEOTIDE SEQUENCE [LARGE SCALE GENOMIC DNA]</scope>
    <source>
        <strain evidence="11 12">CIB</strain>
    </source>
</reference>
<evidence type="ECO:0000256" key="4">
    <source>
        <dbReference type="ARBA" id="ARBA00022723"/>
    </source>
</evidence>
<keyword evidence="3 8" id="KW-0349">Heme</keyword>
<keyword evidence="6 8" id="KW-0408">Iron</keyword>
<protein>
    <recommendedName>
        <fullName evidence="13">Cytochrome P450 alkane hydroxylase</fullName>
    </recommendedName>
</protein>
<dbReference type="GO" id="GO:0005506">
    <property type="term" value="F:iron ion binding"/>
    <property type="evidence" value="ECO:0007669"/>
    <property type="project" value="InterPro"/>
</dbReference>
<dbReference type="PRINTS" id="PR00385">
    <property type="entry name" value="P450"/>
</dbReference>
<keyword evidence="10" id="KW-0812">Transmembrane</keyword>
<dbReference type="InterPro" id="IPR047146">
    <property type="entry name" value="Cyt_P450_E_CYP52_fungi"/>
</dbReference>
<keyword evidence="12" id="KW-1185">Reference proteome</keyword>
<evidence type="ECO:0008006" key="13">
    <source>
        <dbReference type="Google" id="ProtNLM"/>
    </source>
</evidence>
<keyword evidence="7 9" id="KW-0503">Monooxygenase</keyword>
<dbReference type="Proteomes" id="UP000249363">
    <property type="component" value="Unassembled WGS sequence"/>
</dbReference>
<evidence type="ECO:0000256" key="6">
    <source>
        <dbReference type="ARBA" id="ARBA00023004"/>
    </source>
</evidence>
<organism evidence="11 12">
    <name type="scientific">Talaromyces amestolkiae</name>
    <dbReference type="NCBI Taxonomy" id="1196081"/>
    <lineage>
        <taxon>Eukaryota</taxon>
        <taxon>Fungi</taxon>
        <taxon>Dikarya</taxon>
        <taxon>Ascomycota</taxon>
        <taxon>Pezizomycotina</taxon>
        <taxon>Eurotiomycetes</taxon>
        <taxon>Eurotiomycetidae</taxon>
        <taxon>Eurotiales</taxon>
        <taxon>Trichocomaceae</taxon>
        <taxon>Talaromyces</taxon>
        <taxon>Talaromyces sect. Talaromyces</taxon>
    </lineage>
</organism>
<accession>A0A364KV31</accession>
<dbReference type="InterPro" id="IPR002974">
    <property type="entry name" value="Cyt_P450_E_CYP52_ascomycetes"/>
</dbReference>
<gene>
    <name evidence="11" type="ORF">BHQ10_003427</name>
</gene>
<dbReference type="SUPFAM" id="SSF48264">
    <property type="entry name" value="Cytochrome P450"/>
    <property type="match status" value="1"/>
</dbReference>
<feature type="transmembrane region" description="Helical" evidence="10">
    <location>
        <begin position="12"/>
        <end position="32"/>
    </location>
</feature>
<dbReference type="RefSeq" id="XP_040731931.1">
    <property type="nucleotide sequence ID" value="XM_040875682.1"/>
</dbReference>
<dbReference type="PRINTS" id="PR00464">
    <property type="entry name" value="EP450II"/>
</dbReference>
<evidence type="ECO:0000256" key="10">
    <source>
        <dbReference type="SAM" id="Phobius"/>
    </source>
</evidence>
<feature type="binding site" description="axial binding residue" evidence="8">
    <location>
        <position position="455"/>
    </location>
    <ligand>
        <name>heme</name>
        <dbReference type="ChEBI" id="CHEBI:30413"/>
    </ligand>
    <ligandPart>
        <name>Fe</name>
        <dbReference type="ChEBI" id="CHEBI:18248"/>
    </ligandPart>
</feature>
<dbReference type="PANTHER" id="PTHR24287:SF17">
    <property type="entry name" value="P450, PUTATIVE (EUROFUNG)-RELATED"/>
    <property type="match status" value="1"/>
</dbReference>
<evidence type="ECO:0000256" key="7">
    <source>
        <dbReference type="ARBA" id="ARBA00023033"/>
    </source>
</evidence>
<dbReference type="PANTHER" id="PTHR24287">
    <property type="entry name" value="P450, PUTATIVE (EUROFUNG)-RELATED"/>
    <property type="match status" value="1"/>
</dbReference>
<dbReference type="EMBL" id="MIKG01000005">
    <property type="protein sequence ID" value="RAO67415.1"/>
    <property type="molecule type" value="Genomic_DNA"/>
</dbReference>
<dbReference type="InterPro" id="IPR002402">
    <property type="entry name" value="Cyt_P450_E_grp-II"/>
</dbReference>
<evidence type="ECO:0000313" key="11">
    <source>
        <dbReference type="EMBL" id="RAO67415.1"/>
    </source>
</evidence>
<dbReference type="InterPro" id="IPR036396">
    <property type="entry name" value="Cyt_P450_sf"/>
</dbReference>
<sequence>MTKLFFVDTWGAAGVMPIIFILIIVLIRKVYILDRQKRYQTRNGCMPVHRAPCQDPILGIDLYLRVAKLSREHEWLNSMVEDHRLHQNTFRASVLGQGFIITIEPENIKAVLSTKFQDFSLGNREETLGPLLGKGIFNSDGETWTHSRAMIRPNFARDQIADLDAFETHMQTFLRCIPRDQSTVDLQELFFRYTIDSATEFLFGKSVDALREKLVGSGQMGITFAQAFNTAQDACQERMKMGSFHRLYYNRKADEAIKFCHQYVDNIVSKAINNQTSGLSEKTGGKYVFLEQLIQATKDPRRLRDESLNVLLAGRDTTAGVLSNLWFELAKQPAIFHRLRQEITRELDGKIPSYEQLRNLKYLKYCLNEALRLYPSVPVNVRLALRDTHLPKGGGPDGKSPAFVPKGHIVSYSVYAMHRRQDIYGPDASTFRPERWESLRTSWDYLPFNGGPRICLGQQYALTEASFVTVRLLQEFKDIESRDPGPWKESLSLTLSSLNGTRVALTPA</sequence>
<evidence type="ECO:0000256" key="9">
    <source>
        <dbReference type="RuleBase" id="RU000461"/>
    </source>
</evidence>
<keyword evidence="10" id="KW-1133">Transmembrane helix</keyword>
<dbReference type="InterPro" id="IPR001128">
    <property type="entry name" value="Cyt_P450"/>
</dbReference>
<evidence type="ECO:0000256" key="1">
    <source>
        <dbReference type="ARBA" id="ARBA00001971"/>
    </source>
</evidence>
<dbReference type="PRINTS" id="PR01239">
    <property type="entry name" value="EP450IICYP52"/>
</dbReference>
<name>A0A364KV31_TALAM</name>
<proteinExistence type="inferred from homology"/>
<dbReference type="PROSITE" id="PS00086">
    <property type="entry name" value="CYTOCHROME_P450"/>
    <property type="match status" value="1"/>
</dbReference>
<dbReference type="CDD" id="cd11063">
    <property type="entry name" value="CYP52"/>
    <property type="match status" value="1"/>
</dbReference>